<accession>A0A7W9HJ42</accession>
<dbReference type="RefSeq" id="WP_184920488.1">
    <property type="nucleotide sequence ID" value="NZ_JACHMO010000001.1"/>
</dbReference>
<gene>
    <name evidence="1" type="ORF">F4560_003007</name>
</gene>
<proteinExistence type="predicted"/>
<protein>
    <submittedName>
        <fullName evidence="1">Uncharacterized protein</fullName>
    </submittedName>
</protein>
<dbReference type="EMBL" id="JACHMO010000001">
    <property type="protein sequence ID" value="MBB5803239.1"/>
    <property type="molecule type" value="Genomic_DNA"/>
</dbReference>
<dbReference type="Proteomes" id="UP000552097">
    <property type="component" value="Unassembled WGS sequence"/>
</dbReference>
<sequence length="158" mass="17491">MGGTALIVLTPYTAERVEPVVVVEMMAGGMERDPVRPGDWFSAEGLPYSYSLDPPDYETDTAELEIIERVAGRTMRCAVGLHIFVSNLAGRPVLGRLAQRVAERTEGWVLVEFQAPPAADLLDRLENAGRCVRVDDYVYLDAPAMAAWYAHPDFHVLK</sequence>
<name>A0A7W9HJ42_9PSEU</name>
<dbReference type="AlphaFoldDB" id="A0A7W9HJ42"/>
<comment type="caution">
    <text evidence="1">The sequence shown here is derived from an EMBL/GenBank/DDBJ whole genome shotgun (WGS) entry which is preliminary data.</text>
</comment>
<evidence type="ECO:0000313" key="2">
    <source>
        <dbReference type="Proteomes" id="UP000552097"/>
    </source>
</evidence>
<organism evidence="1 2">
    <name type="scientific">Saccharothrix ecbatanensis</name>
    <dbReference type="NCBI Taxonomy" id="1105145"/>
    <lineage>
        <taxon>Bacteria</taxon>
        <taxon>Bacillati</taxon>
        <taxon>Actinomycetota</taxon>
        <taxon>Actinomycetes</taxon>
        <taxon>Pseudonocardiales</taxon>
        <taxon>Pseudonocardiaceae</taxon>
        <taxon>Saccharothrix</taxon>
    </lineage>
</organism>
<reference evidence="1 2" key="1">
    <citation type="submission" date="2020-08" db="EMBL/GenBank/DDBJ databases">
        <title>Sequencing the genomes of 1000 actinobacteria strains.</title>
        <authorList>
            <person name="Klenk H.-P."/>
        </authorList>
    </citation>
    <scope>NUCLEOTIDE SEQUENCE [LARGE SCALE GENOMIC DNA]</scope>
    <source>
        <strain evidence="1 2">DSM 45486</strain>
    </source>
</reference>
<evidence type="ECO:0000313" key="1">
    <source>
        <dbReference type="EMBL" id="MBB5803239.1"/>
    </source>
</evidence>
<keyword evidence="2" id="KW-1185">Reference proteome</keyword>